<dbReference type="NCBIfam" id="TIGR00636">
    <property type="entry name" value="PduO_Nterm"/>
    <property type="match status" value="1"/>
</dbReference>
<comment type="function">
    <text evidence="7">Converts cob(I)alamin to adenosylcobalamin (adenosylcob(III)alamin), a coenzyme for methylmalonyl-CoA mutase, therefore participates in the final step of the vitamin B12 conversion. Generates adenosylcobalamin (AdoCbl) and directly delivers the cofactor to MUT in a transfer that is stimulated by ATP-binding to MMAB and gated by MMAA.</text>
</comment>
<accession>A0A1Y2BU05</accession>
<comment type="subunit">
    <text evidence="2">Homotrimer.</text>
</comment>
<dbReference type="GO" id="GO:0009235">
    <property type="term" value="P:cobalamin metabolic process"/>
    <property type="evidence" value="ECO:0007669"/>
    <property type="project" value="UniProtKB-ARBA"/>
</dbReference>
<reference evidence="12 13" key="1">
    <citation type="submission" date="2016-07" db="EMBL/GenBank/DDBJ databases">
        <title>Pervasive Adenine N6-methylation of Active Genes in Fungi.</title>
        <authorList>
            <consortium name="DOE Joint Genome Institute"/>
            <person name="Mondo S.J."/>
            <person name="Dannebaum R.O."/>
            <person name="Kuo R.C."/>
            <person name="Labutti K."/>
            <person name="Haridas S."/>
            <person name="Kuo A."/>
            <person name="Salamov A."/>
            <person name="Ahrendt S.R."/>
            <person name="Lipzen A."/>
            <person name="Sullivan W."/>
            <person name="Andreopoulos W.B."/>
            <person name="Clum A."/>
            <person name="Lindquist E."/>
            <person name="Daum C."/>
            <person name="Ramamoorthy G.K."/>
            <person name="Gryganskyi A."/>
            <person name="Culley D."/>
            <person name="Magnuson J.K."/>
            <person name="James T.Y."/>
            <person name="O'Malley M.A."/>
            <person name="Stajich J.E."/>
            <person name="Spatafora J.W."/>
            <person name="Visel A."/>
            <person name="Grigoriev I.V."/>
        </authorList>
    </citation>
    <scope>NUCLEOTIDE SEQUENCE [LARGE SCALE GENOMIC DNA]</scope>
    <source>
        <strain evidence="12 13">JEL800</strain>
    </source>
</reference>
<evidence type="ECO:0000256" key="9">
    <source>
        <dbReference type="ARBA" id="ARBA00075216"/>
    </source>
</evidence>
<dbReference type="OrthoDB" id="549173at2759"/>
<dbReference type="InterPro" id="IPR029499">
    <property type="entry name" value="PduO-typ"/>
</dbReference>
<evidence type="ECO:0000256" key="10">
    <source>
        <dbReference type="RuleBase" id="RU366026"/>
    </source>
</evidence>
<protein>
    <recommendedName>
        <fullName evidence="8">Corrinoid adenosyltransferase MMAB</fullName>
    </recommendedName>
    <alternativeName>
        <fullName evidence="9">ATP:co(I)rrinoid adenosyltransferase MMAB</fullName>
    </alternativeName>
</protein>
<dbReference type="InterPro" id="IPR016030">
    <property type="entry name" value="CblAdoTrfase-like"/>
</dbReference>
<evidence type="ECO:0000256" key="6">
    <source>
        <dbReference type="ARBA" id="ARBA00051988"/>
    </source>
</evidence>
<keyword evidence="5 10" id="KW-0067">ATP-binding</keyword>
<evidence type="ECO:0000256" key="8">
    <source>
        <dbReference type="ARBA" id="ARBA00071654"/>
    </source>
</evidence>
<dbReference type="Proteomes" id="UP000193642">
    <property type="component" value="Unassembled WGS sequence"/>
</dbReference>
<keyword evidence="13" id="KW-1185">Reference proteome</keyword>
<proteinExistence type="inferred from homology"/>
<dbReference type="FunFam" id="1.20.1200.10:FF:000001">
    <property type="entry name" value="Cob(I)yrinic acid a,c-diamide adenosyltransferase"/>
    <property type="match status" value="1"/>
</dbReference>
<keyword evidence="4 10" id="KW-0547">Nucleotide-binding</keyword>
<dbReference type="GO" id="GO:0005524">
    <property type="term" value="F:ATP binding"/>
    <property type="evidence" value="ECO:0007669"/>
    <property type="project" value="UniProtKB-UniRule"/>
</dbReference>
<evidence type="ECO:0000259" key="11">
    <source>
        <dbReference type="Pfam" id="PF01923"/>
    </source>
</evidence>
<gene>
    <name evidence="12" type="ORF">BCR33DRAFT_720934</name>
</gene>
<dbReference type="PANTHER" id="PTHR12213:SF0">
    <property type="entry name" value="CORRINOID ADENOSYLTRANSFERASE MMAB"/>
    <property type="match status" value="1"/>
</dbReference>
<evidence type="ECO:0000256" key="3">
    <source>
        <dbReference type="ARBA" id="ARBA00022679"/>
    </source>
</evidence>
<keyword evidence="3 10" id="KW-0808">Transferase</keyword>
<dbReference type="EMBL" id="MCGO01000045">
    <property type="protein sequence ID" value="ORY38231.1"/>
    <property type="molecule type" value="Genomic_DNA"/>
</dbReference>
<organism evidence="12 13">
    <name type="scientific">Rhizoclosmatium globosum</name>
    <dbReference type="NCBI Taxonomy" id="329046"/>
    <lineage>
        <taxon>Eukaryota</taxon>
        <taxon>Fungi</taxon>
        <taxon>Fungi incertae sedis</taxon>
        <taxon>Chytridiomycota</taxon>
        <taxon>Chytridiomycota incertae sedis</taxon>
        <taxon>Chytridiomycetes</taxon>
        <taxon>Chytridiales</taxon>
        <taxon>Chytriomycetaceae</taxon>
        <taxon>Rhizoclosmatium</taxon>
    </lineage>
</organism>
<comment type="catalytic activity">
    <reaction evidence="6">
        <text>cob(I)alamin-[corrinoid adenosyltransferase] + ATP = apo-[corrinoid adenosyltransferase] + adenosylcob(III)alamin + triphosphate</text>
        <dbReference type="Rhea" id="RHEA:56796"/>
        <dbReference type="Rhea" id="RHEA-COMP:14743"/>
        <dbReference type="Rhea" id="RHEA-COMP:14744"/>
        <dbReference type="ChEBI" id="CHEBI:18036"/>
        <dbReference type="ChEBI" id="CHEBI:18408"/>
        <dbReference type="ChEBI" id="CHEBI:30616"/>
        <dbReference type="ChEBI" id="CHEBI:60488"/>
        <dbReference type="ChEBI" id="CHEBI:83228"/>
    </reaction>
    <physiologicalReaction direction="left-to-right" evidence="6">
        <dbReference type="Rhea" id="RHEA:56797"/>
    </physiologicalReaction>
</comment>
<sequence>MSDTEDQKRFKIYTRTGDKGTSALYTGERRSKDDVIFEALGTVDELSSYLGLAREFCEDSKNGLEENLEKIQCILQDVGSNCATPRNAASVFKRTRTEFDVDGALVLELEQWIDKLDESLEPLKNFILPSGGKAASTLHVARNICRSAERKIVPLVAEGIADASVGKYVNRLSDYLFTAARFAAKHEGKTEKIYKKP</sequence>
<comment type="similarity">
    <text evidence="1 10">Belongs to the Cob(I)alamin adenosyltransferase family.</text>
</comment>
<evidence type="ECO:0000313" key="12">
    <source>
        <dbReference type="EMBL" id="ORY38231.1"/>
    </source>
</evidence>
<dbReference type="Gene3D" id="1.20.1200.10">
    <property type="entry name" value="Cobalamin adenosyltransferase-like"/>
    <property type="match status" value="1"/>
</dbReference>
<dbReference type="AlphaFoldDB" id="A0A1Y2BU05"/>
<dbReference type="Pfam" id="PF01923">
    <property type="entry name" value="Cob_adeno_trans"/>
    <property type="match status" value="1"/>
</dbReference>
<evidence type="ECO:0000313" key="13">
    <source>
        <dbReference type="Proteomes" id="UP000193642"/>
    </source>
</evidence>
<evidence type="ECO:0000256" key="2">
    <source>
        <dbReference type="ARBA" id="ARBA00011233"/>
    </source>
</evidence>
<dbReference type="PANTHER" id="PTHR12213">
    <property type="entry name" value="CORRINOID ADENOSYLTRANSFERASE"/>
    <property type="match status" value="1"/>
</dbReference>
<evidence type="ECO:0000256" key="4">
    <source>
        <dbReference type="ARBA" id="ARBA00022741"/>
    </source>
</evidence>
<dbReference type="InterPro" id="IPR036451">
    <property type="entry name" value="CblAdoTrfase-like_sf"/>
</dbReference>
<dbReference type="STRING" id="329046.A0A1Y2BU05"/>
<comment type="caution">
    <text evidence="12">The sequence shown here is derived from an EMBL/GenBank/DDBJ whole genome shotgun (WGS) entry which is preliminary data.</text>
</comment>
<feature type="domain" description="Cobalamin adenosyltransferase-like" evidence="11">
    <location>
        <begin position="12"/>
        <end position="183"/>
    </location>
</feature>
<evidence type="ECO:0000256" key="7">
    <source>
        <dbReference type="ARBA" id="ARBA00056747"/>
    </source>
</evidence>
<evidence type="ECO:0000256" key="5">
    <source>
        <dbReference type="ARBA" id="ARBA00022840"/>
    </source>
</evidence>
<dbReference type="SUPFAM" id="SSF89028">
    <property type="entry name" value="Cobalamin adenosyltransferase-like"/>
    <property type="match status" value="1"/>
</dbReference>
<dbReference type="GO" id="GO:0008817">
    <property type="term" value="F:corrinoid adenosyltransferase activity"/>
    <property type="evidence" value="ECO:0007669"/>
    <property type="project" value="TreeGrafter"/>
</dbReference>
<evidence type="ECO:0000256" key="1">
    <source>
        <dbReference type="ARBA" id="ARBA00007487"/>
    </source>
</evidence>
<name>A0A1Y2BU05_9FUNG</name>